<keyword evidence="2" id="KW-1185">Reference proteome</keyword>
<dbReference type="InterPro" id="IPR048165">
    <property type="entry name" value="Bluetail_dom"/>
</dbReference>
<dbReference type="Proteomes" id="UP000199608">
    <property type="component" value="Unassembled WGS sequence"/>
</dbReference>
<name>A0A1H2DPM8_9BACT</name>
<gene>
    <name evidence="1" type="ORF">SAMN04487931_101350</name>
</gene>
<dbReference type="GO" id="GO:0004812">
    <property type="term" value="F:aminoacyl-tRNA ligase activity"/>
    <property type="evidence" value="ECO:0007669"/>
    <property type="project" value="InterPro"/>
</dbReference>
<dbReference type="PROSITE" id="PS00178">
    <property type="entry name" value="AA_TRNA_LIGASE_I"/>
    <property type="match status" value="1"/>
</dbReference>
<proteinExistence type="predicted"/>
<dbReference type="InterPro" id="IPR001412">
    <property type="entry name" value="aa-tRNA-synth_I_CS"/>
</dbReference>
<dbReference type="GO" id="GO:0006418">
    <property type="term" value="P:tRNA aminoacylation for protein translation"/>
    <property type="evidence" value="ECO:0007669"/>
    <property type="project" value="InterPro"/>
</dbReference>
<reference evidence="2" key="1">
    <citation type="submission" date="2016-10" db="EMBL/GenBank/DDBJ databases">
        <authorList>
            <person name="Varghese N."/>
            <person name="Submissions S."/>
        </authorList>
    </citation>
    <scope>NUCLEOTIDE SEQUENCE [LARGE SCALE GENOMIC DNA]</scope>
    <source>
        <strain evidence="2">DSM 3384</strain>
    </source>
</reference>
<dbReference type="RefSeq" id="WP_092229826.1">
    <property type="nucleotide sequence ID" value="NZ_FNLL01000001.1"/>
</dbReference>
<sequence length="1574" mass="158150">MATITGANLLESVLTSTGVTMSTPIQTITAARLQQMIEAGQDGGIAVALVLSAASSDIRTAVPLITDLSTTVEASIAEIEAAGSIFTLTSDATSVDEGATATFTVTGDSTQAEGDTVDYTITGVDADDIEDGVLTGTATLGADLTATISVALKEDATTEGAETLTVTLADGAAASVAVNDTSEALTYTLTTDATATPEGVAKVFTIEASQAVTEDTVVTVNVYAGDVNADDQGGTLTNLDDFASGTFAAKTVTILEGTTSATFNVTGANDGLTEYDETYSVEAVVNAETYTAEGTLTDGAGTFTLTTGIDEAPEYTGTDYDDTYRGTIDGTTDLVTSTFTALDDLDGGDGDDTFNLNVLNGVGVAGTALAALPSATLTDIEIVNVRSAVDLGATGTPLDFSSYTGLENLNVIESAGAFVEAADTVDISVSDATSDIEVFGGKNVSVTDATAANAITVGDGAAAGDASGTITITDTDNSGANAISTEGGTDVAVTLSAEAAVTGDTAIGDATNGTASGDISVTQNYSFDGSGGDMANTGDILVTGGATVDITVNSDVTAADKTAGDDIDNSGQDIKVVSDEALTDVTVTQNTTTTDFEEAKVDAVLPTQDVTFKDLAKGETVTVNNLTFEATKTGGLTAAEVAEAFAGLTKDDTQDAGGSTANGFYTGAFDNVSGWTSDSADGATVTFTAPAWNTATKIVVASSDAANSLPDTTAAIVAGTNTVAAIDTANAVILSDVYVDDKAAVDSTVKNITIDGFKDAYLGAADELDALETLTLKDSVGDTELNTDDVTTLALILDNMGSTATADITLDAQTAKVDTLTITTENNESDVDLVVASLKSLTVAAGADLDLSNTADADFGNNTVESVSITGAGEVDFGTILQDELVLNSFDASGNTGGITATVEAGGTTVTGDITEYIFSDGADTVTVLDTDGDNKTDIKVTTGAGDDKVTLDGGINLAGATIDGGTGSNTLYMDAADAVIAGGGAEFEGKFTNFQKLEVGQALGNSNGTIDLDNMDDISYVITNGLAAGGGASKEIQTFDVTGAVANKTNATQTIDLTNISANANGDFTIGGVTVSVLATDTSQQIADKVVTALSGSKPTVGGSATTEVVAASNGGGTTTTVTITYDTRDGAPAAQLSVVDGTADLTNGTMPDETTTSTGVSFADPSGDITVGGVTVSLTADDVAADGTDQDNGNAATNNAVATAIETAVHGNAAYEAPTANTALPKVDIQWTSFGDQSEISFADTDTTGVTIGAIAQTDGANATTLTFDNMLDDGTIEMNAAAAAGTKFTVNMKDAPGDEDTLNVITSGDIDVGTLEVDDVETINITTTENAALDMQTLVVDGDSVETIDIGGEGAINLLDRTHDATTATFLASLDGSEASTVTSTAITMIDGSDMDGSLFAATSVEDQTIKGGTADDFIIADDARAIIEGGEGDDTIVVTTNASAAVIDGGAGDDTFNITGAALGLEAFATFNNVNSGDTFVLDSASFSASQVNMTLDDPTTSDWLNAAFAQTDADESIWFQHSGNTYIVTNDADGTNAFDAGSDVVVKLTGIVELSEASFNSDDGTLEIA</sequence>
<dbReference type="InterPro" id="IPR038081">
    <property type="entry name" value="CalX-like_sf"/>
</dbReference>
<accession>A0A1H2DPM8</accession>
<protein>
    <submittedName>
        <fullName evidence="1">Uncharacterized protein</fullName>
    </submittedName>
</protein>
<dbReference type="NCBIfam" id="NF041519">
    <property type="entry name" value="bluetail"/>
    <property type="match status" value="1"/>
</dbReference>
<dbReference type="SUPFAM" id="SSF141072">
    <property type="entry name" value="CalX-like"/>
    <property type="match status" value="1"/>
</dbReference>
<organism evidence="1 2">
    <name type="scientific">Desulfobacula phenolica</name>
    <dbReference type="NCBI Taxonomy" id="90732"/>
    <lineage>
        <taxon>Bacteria</taxon>
        <taxon>Pseudomonadati</taxon>
        <taxon>Thermodesulfobacteriota</taxon>
        <taxon>Desulfobacteria</taxon>
        <taxon>Desulfobacterales</taxon>
        <taxon>Desulfobacteraceae</taxon>
        <taxon>Desulfobacula</taxon>
    </lineage>
</organism>
<dbReference type="GO" id="GO:0005524">
    <property type="term" value="F:ATP binding"/>
    <property type="evidence" value="ECO:0007669"/>
    <property type="project" value="InterPro"/>
</dbReference>
<evidence type="ECO:0000313" key="1">
    <source>
        <dbReference type="EMBL" id="SDT84691.1"/>
    </source>
</evidence>
<dbReference type="EMBL" id="FNLL01000001">
    <property type="protein sequence ID" value="SDT84691.1"/>
    <property type="molecule type" value="Genomic_DNA"/>
</dbReference>
<dbReference type="PRINTS" id="PR00313">
    <property type="entry name" value="CABNDNGRPT"/>
</dbReference>
<evidence type="ECO:0000313" key="2">
    <source>
        <dbReference type="Proteomes" id="UP000199608"/>
    </source>
</evidence>